<dbReference type="GO" id="GO:0071596">
    <property type="term" value="P:ubiquitin-dependent protein catabolic process via the N-end rule pathway"/>
    <property type="evidence" value="ECO:0007669"/>
    <property type="project" value="UniProtKB-UniRule"/>
</dbReference>
<comment type="pathway">
    <text evidence="2 10">Protein modification; protein ubiquitination.</text>
</comment>
<evidence type="ECO:0000256" key="10">
    <source>
        <dbReference type="RuleBase" id="RU366018"/>
    </source>
</evidence>
<evidence type="ECO:0000256" key="8">
    <source>
        <dbReference type="ARBA" id="ARBA00046341"/>
    </source>
</evidence>
<evidence type="ECO:0000256" key="2">
    <source>
        <dbReference type="ARBA" id="ARBA00004906"/>
    </source>
</evidence>
<feature type="region of interest" description="Disordered" evidence="11">
    <location>
        <begin position="1322"/>
        <end position="1354"/>
    </location>
</feature>
<feature type="compositionally biased region" description="Basic residues" evidence="11">
    <location>
        <begin position="1450"/>
        <end position="1459"/>
    </location>
</feature>
<evidence type="ECO:0000256" key="6">
    <source>
        <dbReference type="ARBA" id="ARBA00022786"/>
    </source>
</evidence>
<evidence type="ECO:0000313" key="13">
    <source>
        <dbReference type="EMBL" id="DAZ97226.1"/>
    </source>
</evidence>
<feature type="region of interest" description="Disordered" evidence="11">
    <location>
        <begin position="393"/>
        <end position="413"/>
    </location>
</feature>
<evidence type="ECO:0000259" key="12">
    <source>
        <dbReference type="PROSITE" id="PS51157"/>
    </source>
</evidence>
<evidence type="ECO:0000256" key="4">
    <source>
        <dbReference type="ARBA" id="ARBA00022723"/>
    </source>
</evidence>
<dbReference type="GO" id="GO:0061630">
    <property type="term" value="F:ubiquitin protein ligase activity"/>
    <property type="evidence" value="ECO:0007669"/>
    <property type="project" value="UniProtKB-UniRule"/>
</dbReference>
<evidence type="ECO:0000256" key="1">
    <source>
        <dbReference type="ARBA" id="ARBA00000900"/>
    </source>
</evidence>
<keyword evidence="14" id="KW-1185">Reference proteome</keyword>
<dbReference type="GO" id="GO:0005737">
    <property type="term" value="C:cytoplasm"/>
    <property type="evidence" value="ECO:0007669"/>
    <property type="project" value="TreeGrafter"/>
</dbReference>
<feature type="domain" description="UBR-type" evidence="12">
    <location>
        <begin position="203"/>
        <end position="274"/>
    </location>
</feature>
<keyword evidence="4 10" id="KW-0479">Metal-binding</keyword>
<keyword evidence="6 10" id="KW-0833">Ubl conjugation pathway</keyword>
<protein>
    <recommendedName>
        <fullName evidence="10">E3 ubiquitin-protein ligase</fullName>
        <ecNumber evidence="10">2.3.2.27</ecNumber>
    </recommendedName>
</protein>
<feature type="compositionally biased region" description="Acidic residues" evidence="11">
    <location>
        <begin position="1400"/>
        <end position="1421"/>
    </location>
</feature>
<dbReference type="PANTHER" id="PTHR21497:SF24">
    <property type="entry name" value="E3 UBIQUITIN-PROTEIN LIGASE UBR1"/>
    <property type="match status" value="1"/>
</dbReference>
<dbReference type="PROSITE" id="PS51157">
    <property type="entry name" value="ZF_UBR"/>
    <property type="match status" value="1"/>
</dbReference>
<dbReference type="SMART" id="SM00396">
    <property type="entry name" value="ZnF_UBR1"/>
    <property type="match status" value="1"/>
</dbReference>
<dbReference type="InterPro" id="IPR044046">
    <property type="entry name" value="E3_ligase_UBR-like_C"/>
</dbReference>
<proteinExistence type="inferred from homology"/>
<comment type="catalytic activity">
    <reaction evidence="1 10">
        <text>S-ubiquitinyl-[E2 ubiquitin-conjugating enzyme]-L-cysteine + [acceptor protein]-L-lysine = [E2 ubiquitin-conjugating enzyme]-L-cysteine + N(6)-ubiquitinyl-[acceptor protein]-L-lysine.</text>
        <dbReference type="EC" id="2.3.2.27"/>
    </reaction>
</comment>
<dbReference type="InterPro" id="IPR039164">
    <property type="entry name" value="UBR1-like"/>
</dbReference>
<keyword evidence="3 10" id="KW-0808">Transferase</keyword>
<feature type="region of interest" description="Disordered" evidence="11">
    <location>
        <begin position="128"/>
        <end position="150"/>
    </location>
</feature>
<dbReference type="CDD" id="cd19673">
    <property type="entry name" value="UBR-box_UBR3"/>
    <property type="match status" value="1"/>
</dbReference>
<dbReference type="PANTHER" id="PTHR21497">
    <property type="entry name" value="UBIQUITIN LIGASE E3 ALPHA-RELATED"/>
    <property type="match status" value="1"/>
</dbReference>
<comment type="similarity">
    <text evidence="8 10">Belongs to the E3 ubiquitin-protein ligase UBR1-like family.</text>
</comment>
<evidence type="ECO:0000256" key="11">
    <source>
        <dbReference type="SAM" id="MobiDB-lite"/>
    </source>
</evidence>
<feature type="region of interest" description="Disordered" evidence="11">
    <location>
        <begin position="1445"/>
        <end position="1465"/>
    </location>
</feature>
<dbReference type="Proteomes" id="UP001146120">
    <property type="component" value="Unassembled WGS sequence"/>
</dbReference>
<feature type="compositionally biased region" description="Basic and acidic residues" evidence="11">
    <location>
        <begin position="1341"/>
        <end position="1354"/>
    </location>
</feature>
<evidence type="ECO:0000256" key="3">
    <source>
        <dbReference type="ARBA" id="ARBA00022679"/>
    </source>
</evidence>
<evidence type="ECO:0000313" key="14">
    <source>
        <dbReference type="Proteomes" id="UP001146120"/>
    </source>
</evidence>
<sequence length="2246" mass="250458">MERDVTSLFRDMELKDGAAAATATAAATTAVDVSADAHKERIPTAIDSEEEATLLSQLLVHLSPAAPARSAERAPLPLDALVEAFLQLPALSQKKIAQSLFVIPPSLVDNFARVLDVFMRVIMAAHAPSHESTEPHATPGRDTAATQPPPVRSCHWQHVAHLPCMQLDDSDSDVPGRDATVLFHFPPEFHACLIDNYGSVKKSKCEEVWNGDHMAYRCRTCGLSDSSCMCLACFDPDEHEGHDYRVYRCSSGGCCDCGDPLAWKPEGFCKKHRVSSAEEAKKRFNNRMAASEEATVELLVRRVVAFCINVLREIYLFCLRPGTAFESDPFYPMRTLPKTGRRRNSFPGIIQVHQDRLQLSFSWLQMLAMSCLKYRDIVSRIFFEELPPDFHLDPPSQTMPHPQPPPVVPGAAHDNEKAVENEDQKLLERNGTSSQQRRQQAATTPVGGKLLILDVFLKAGVLLPVEICDVLGVLYLKLLFDQDFKQQYTCHFVDWYPYFVNLYLKASDENNEEGMRNLSRFIDRLFCQLFHSTAQLRELEKTFSARESDVNNQLRRHHARDSPLSASSCVENLMVFLLEKLYMLFKNTLRVETIQVKGNKTSDPARGGVLQSIYVVDCGRNVFKKRIYARLCSDLRTLLVHPQVAAEALLRSFDYDATTQQLVMREGSVYSYLMKTFEVLQQMDMQQRHVDQHIEYESQNWTFAFVVDYEMNLLLGAFLSGIPQCFTPNLADECLSELPAPFNPRDTATFDRLALARAILQPLQSEVLRWTRRNGCPEWRPPGSIDHPQERTQQLMAYYERGDVFVDSPMKKSFHLPLHHMYASLVESLCSVLPPATATNWMTLLGLELDPERAGTTEFQESLVLLSCVVEHPLRVCLYTREVKAGLWVRNGNVMWQQLIHYYSKHWRFHGLHSDLFLCQLATMLLPKGCFARMFFSRFPFRLENSRVFTVQTTASRDRALSEDDERSVQSKNHELDLAEEFIRLLLQVVLSPVKLCSSTFPSSSLTWLLEREMMHWLSLGPFTRSEVTMRMDMKLVEQVKQFSDHPWHLLEEEEILTNVLESVGVYEDPSVVGRTGASGAGSGASTGPNLLGYGLKMSGSWRLKEELWNQVSPLFECFTPSEAQQSEQNVRKHLNKLSSRETSVVFPVLPRPEFTLHGVLVDRLLNSPFTLAVFFSTLMNWKISDDERLAADDRPCTENLLVNVLYGLYVASELTPATEDKESLEHVDISKRQDLLRTQSVDAVASWFDDNVSLFANVCVELPIQVSVSASVLSLLVKLSDGEACPSDARPLVARLLTTFSEKSSLCRAYIQEQRRELREARGASSSVEMDGGASSTDAVDAHAEKENSARELMKKRQQMILERMRSQQMSFLSKVGGSTDAERNGTAHTQSQSHGVDIDDDGDDGDDDEDDEEEEDDEWGFPTGQVGVDLYLNHVTSAIAQSCEREKRTNRKRRRTRTSSTAEDDASDECALCRLPCENNSPNVFGYVAMVMPTCAPRKLGFGACAFPSLMMKPVEPKLDNGMNIALGDALVWSCGHMVHQACLKGYLVTFWKQKQSQATLEVMNGEDRLLSQNDTEFLCPICRRLSNCLVPSVVDVTTLVDRSSSSTSRSTDMLDMEEEEKDEERAIFFSKWLELQLQQPPNLRERSNSNGNGLRGLTGDAAVRSERQVREFTIDVLLRCLRGALSLPLLMLGDDDGADARDEVQVELEVQLLATTCTAYVPAWQVLTRGVEVQVAVLEREQALFGTDAAMDRHRAQAFKRLISVATAALQARLTATPNEPNELDMVLAKMYGVLFGHQVLFEDDDGEASSRLFLSAPMLSHPNLFAFFALHVLTQCAKAAASASGTAESRREEVLSSAFFLARVLVTARVLQALLAIVVDHAHAAAQDEDVAASAVTSSAASLVEAGMARADSLADVLAWLAQLLCRARVIRHAPAIPLSVAELEARVGAACLPLLRQMQQLLQLCVPISDQDDDVGVGSSASAATGSSDELCAVCDGLFGHAPRSAVDRALRRFHLPPLRLFFHARTFSTAQRSLCELWGAQLESKAAVVRCRNDVDATADATVASPSTSVLSALSLLPSAALFERGKLLVALPRVYMDLFIKYSEKPLGLCPTCCQLPQHPAVCLFCGVVLCCFSACCEVPHANVGECTQHAQTCGLGTGAFLLLRACTVILFLGNERRCVWGSLYVDKNGEEDPYLRRGKTLYLDAARLLALEALLISQGFAQNTAILANTSRRDGRRY</sequence>
<comment type="function">
    <text evidence="10">Ubiquitin ligase protein which is a component of the N-end rule pathway. Recognizes and binds to proteins bearing specific N-terminal residues that are destabilizing according to the N-end rule, leading to their ubiquitination and subsequent degradation.</text>
</comment>
<dbReference type="InterPro" id="IPR003126">
    <property type="entry name" value="Znf_UBR"/>
</dbReference>
<feature type="compositionally biased region" description="Polar residues" evidence="11">
    <location>
        <begin position="1325"/>
        <end position="1339"/>
    </location>
</feature>
<feature type="zinc finger region" description="UBR-type" evidence="9">
    <location>
        <begin position="203"/>
        <end position="274"/>
    </location>
</feature>
<dbReference type="GO" id="GO:0000151">
    <property type="term" value="C:ubiquitin ligase complex"/>
    <property type="evidence" value="ECO:0007669"/>
    <property type="project" value="TreeGrafter"/>
</dbReference>
<gene>
    <name evidence="13" type="ORF">N0F65_010388</name>
</gene>
<dbReference type="GO" id="GO:0016567">
    <property type="term" value="P:protein ubiquitination"/>
    <property type="evidence" value="ECO:0007669"/>
    <property type="project" value="UniProtKB-UniRule"/>
</dbReference>
<dbReference type="GO" id="GO:0008270">
    <property type="term" value="F:zinc ion binding"/>
    <property type="evidence" value="ECO:0007669"/>
    <property type="project" value="UniProtKB-UniRule"/>
</dbReference>
<dbReference type="FunFam" id="2.10.110.30:FF:000002">
    <property type="entry name" value="Putative e3 ubiquitin-protein ligase ubr3"/>
    <property type="match status" value="1"/>
</dbReference>
<dbReference type="EMBL" id="DAKRPA010000142">
    <property type="protein sequence ID" value="DAZ97226.1"/>
    <property type="molecule type" value="Genomic_DNA"/>
</dbReference>
<dbReference type="Pfam" id="PF18995">
    <property type="entry name" value="PRT6_C"/>
    <property type="match status" value="1"/>
</dbReference>
<keyword evidence="7 10" id="KW-0862">Zinc</keyword>
<evidence type="ECO:0000256" key="9">
    <source>
        <dbReference type="PROSITE-ProRule" id="PRU00508"/>
    </source>
</evidence>
<dbReference type="Gene3D" id="2.10.110.30">
    <property type="match status" value="1"/>
</dbReference>
<evidence type="ECO:0000256" key="5">
    <source>
        <dbReference type="ARBA" id="ARBA00022771"/>
    </source>
</evidence>
<organism evidence="13 14">
    <name type="scientific">Lagenidium giganteum</name>
    <dbReference type="NCBI Taxonomy" id="4803"/>
    <lineage>
        <taxon>Eukaryota</taxon>
        <taxon>Sar</taxon>
        <taxon>Stramenopiles</taxon>
        <taxon>Oomycota</taxon>
        <taxon>Peronosporomycetes</taxon>
        <taxon>Pythiales</taxon>
        <taxon>Pythiaceae</taxon>
    </lineage>
</organism>
<evidence type="ECO:0000256" key="7">
    <source>
        <dbReference type="ARBA" id="ARBA00022833"/>
    </source>
</evidence>
<dbReference type="EC" id="2.3.2.27" evidence="10"/>
<accession>A0AAV2YU43</accession>
<comment type="caution">
    <text evidence="13">The sequence shown here is derived from an EMBL/GenBank/DDBJ whole genome shotgun (WGS) entry which is preliminary data.</text>
</comment>
<name>A0AAV2YU43_9STRA</name>
<reference evidence="13" key="1">
    <citation type="submission" date="2022-11" db="EMBL/GenBank/DDBJ databases">
        <authorList>
            <person name="Morgan W.R."/>
            <person name="Tartar A."/>
        </authorList>
    </citation>
    <scope>NUCLEOTIDE SEQUENCE</scope>
    <source>
        <strain evidence="13">ARSEF 373</strain>
    </source>
</reference>
<dbReference type="Pfam" id="PF02207">
    <property type="entry name" value="zf-UBR"/>
    <property type="match status" value="1"/>
</dbReference>
<feature type="region of interest" description="Disordered" evidence="11">
    <location>
        <begin position="1374"/>
        <end position="1426"/>
    </location>
</feature>
<keyword evidence="5 10" id="KW-0863">Zinc-finger</keyword>
<reference evidence="13" key="2">
    <citation type="journal article" date="2023" name="Microbiol Resour">
        <title>Decontamination and Annotation of the Draft Genome Sequence of the Oomycete Lagenidium giganteum ARSEF 373.</title>
        <authorList>
            <person name="Morgan W.R."/>
            <person name="Tartar A."/>
        </authorList>
    </citation>
    <scope>NUCLEOTIDE SEQUENCE</scope>
    <source>
        <strain evidence="13">ARSEF 373</strain>
    </source>
</reference>